<dbReference type="EMBL" id="CACVBY010000206">
    <property type="protein sequence ID" value="CAA7393988.1"/>
    <property type="molecule type" value="Genomic_DNA"/>
</dbReference>
<dbReference type="GO" id="GO:0005524">
    <property type="term" value="F:ATP binding"/>
    <property type="evidence" value="ECO:0007669"/>
    <property type="project" value="InterPro"/>
</dbReference>
<protein>
    <recommendedName>
        <fullName evidence="6">ABC transmembrane type-1 domain-containing protein</fullName>
    </recommendedName>
</protein>
<feature type="transmembrane region" description="Helical" evidence="5">
    <location>
        <begin position="88"/>
        <end position="112"/>
    </location>
</feature>
<dbReference type="GO" id="GO:0005886">
    <property type="term" value="C:plasma membrane"/>
    <property type="evidence" value="ECO:0007669"/>
    <property type="project" value="UniProtKB-SubCell"/>
</dbReference>
<keyword evidence="8" id="KW-1185">Reference proteome</keyword>
<evidence type="ECO:0000313" key="7">
    <source>
        <dbReference type="EMBL" id="CAA7393988.1"/>
    </source>
</evidence>
<evidence type="ECO:0000256" key="3">
    <source>
        <dbReference type="ARBA" id="ARBA00022989"/>
    </source>
</evidence>
<dbReference type="Proteomes" id="UP000445309">
    <property type="component" value="Unassembled WGS sequence"/>
</dbReference>
<dbReference type="PROSITE" id="PS50929">
    <property type="entry name" value="ABC_TM1F"/>
    <property type="match status" value="1"/>
</dbReference>
<reference evidence="7 8" key="1">
    <citation type="submission" date="2020-01" db="EMBL/GenBank/DDBJ databases">
        <authorList>
            <person name="Rodrigo-Torres L."/>
            <person name="Arahal R. D."/>
            <person name="Lucena T."/>
        </authorList>
    </citation>
    <scope>NUCLEOTIDE SEQUENCE [LARGE SCALE GENOMIC DNA]</scope>
    <source>
        <strain evidence="7 8">CECT 9393</strain>
    </source>
</reference>
<dbReference type="InterPro" id="IPR036640">
    <property type="entry name" value="ABC1_TM_sf"/>
</dbReference>
<keyword evidence="4 5" id="KW-0472">Membrane</keyword>
<comment type="subcellular location">
    <subcellularLocation>
        <location evidence="1">Cell membrane</location>
        <topology evidence="1">Multi-pass membrane protein</topology>
    </subcellularLocation>
</comment>
<dbReference type="SUPFAM" id="SSF90123">
    <property type="entry name" value="ABC transporter transmembrane region"/>
    <property type="match status" value="1"/>
</dbReference>
<name>A0A6N4XYK6_9FLAO</name>
<evidence type="ECO:0000256" key="1">
    <source>
        <dbReference type="ARBA" id="ARBA00004651"/>
    </source>
</evidence>
<accession>A0A6N4XYK6</accession>
<gene>
    <name evidence="7" type="ORF">CHRY9393_03601</name>
</gene>
<sequence length="142" mass="15866">MEAYSNNEANYIDSIRGIEAIKGFSKQNLFLKKNQVIFGNFQNKIYDLGKLNLKISLYSGIALVFILLGILSISSHSVLNNEIKVGELMAIIGISSSLLISITNLALATIPIQEARVAFERMFEYSSLDKEKINGIKILFKF</sequence>
<keyword evidence="3 5" id="KW-1133">Transmembrane helix</keyword>
<dbReference type="InterPro" id="IPR011527">
    <property type="entry name" value="ABC1_TM_dom"/>
</dbReference>
<evidence type="ECO:0000259" key="6">
    <source>
        <dbReference type="PROSITE" id="PS50929"/>
    </source>
</evidence>
<dbReference type="AlphaFoldDB" id="A0A6N4XYK6"/>
<evidence type="ECO:0000256" key="5">
    <source>
        <dbReference type="SAM" id="Phobius"/>
    </source>
</evidence>
<dbReference type="GO" id="GO:0140359">
    <property type="term" value="F:ABC-type transporter activity"/>
    <property type="evidence" value="ECO:0007669"/>
    <property type="project" value="InterPro"/>
</dbReference>
<proteinExistence type="predicted"/>
<feature type="domain" description="ABC transmembrane type-1" evidence="6">
    <location>
        <begin position="1"/>
        <end position="114"/>
    </location>
</feature>
<evidence type="ECO:0000313" key="8">
    <source>
        <dbReference type="Proteomes" id="UP000445309"/>
    </source>
</evidence>
<keyword evidence="2 5" id="KW-0812">Transmembrane</keyword>
<dbReference type="Gene3D" id="1.20.1560.10">
    <property type="entry name" value="ABC transporter type 1, transmembrane domain"/>
    <property type="match status" value="1"/>
</dbReference>
<organism evidence="7 8">
    <name type="scientific">Chryseobacterium fistulae</name>
    <dbReference type="NCBI Taxonomy" id="2675058"/>
    <lineage>
        <taxon>Bacteria</taxon>
        <taxon>Pseudomonadati</taxon>
        <taxon>Bacteroidota</taxon>
        <taxon>Flavobacteriia</taxon>
        <taxon>Flavobacteriales</taxon>
        <taxon>Weeksellaceae</taxon>
        <taxon>Chryseobacterium group</taxon>
        <taxon>Chryseobacterium</taxon>
    </lineage>
</organism>
<evidence type="ECO:0000256" key="2">
    <source>
        <dbReference type="ARBA" id="ARBA00022692"/>
    </source>
</evidence>
<feature type="transmembrane region" description="Helical" evidence="5">
    <location>
        <begin position="55"/>
        <end position="76"/>
    </location>
</feature>
<evidence type="ECO:0000256" key="4">
    <source>
        <dbReference type="ARBA" id="ARBA00023136"/>
    </source>
</evidence>